<accession>A0ABX7MUU6</accession>
<proteinExistence type="predicted"/>
<name>A0ABX7MUU6_9GAMM</name>
<gene>
    <name evidence="1" type="ORF">LPB19_02255</name>
</gene>
<dbReference type="RefSeq" id="WP_206644488.1">
    <property type="nucleotide sequence ID" value="NZ_CP071247.1"/>
</dbReference>
<dbReference type="Pfam" id="PF06097">
    <property type="entry name" value="DUF945"/>
    <property type="match status" value="1"/>
</dbReference>
<protein>
    <submittedName>
        <fullName evidence="1">YdgA family protein</fullName>
    </submittedName>
</protein>
<evidence type="ECO:0000313" key="2">
    <source>
        <dbReference type="Proteomes" id="UP000663555"/>
    </source>
</evidence>
<dbReference type="InterPro" id="IPR010352">
    <property type="entry name" value="DUF945"/>
</dbReference>
<organism evidence="1 2">
    <name type="scientific">Marinobacter salinisoli</name>
    <dbReference type="NCBI Taxonomy" id="2769486"/>
    <lineage>
        <taxon>Bacteria</taxon>
        <taxon>Pseudomonadati</taxon>
        <taxon>Pseudomonadota</taxon>
        <taxon>Gammaproteobacteria</taxon>
        <taxon>Pseudomonadales</taxon>
        <taxon>Marinobacteraceae</taxon>
        <taxon>Marinobacter</taxon>
    </lineage>
</organism>
<reference evidence="1 2" key="1">
    <citation type="submission" date="2021-03" db="EMBL/GenBank/DDBJ databases">
        <title>Genome sequencing of Marinobacter sp. LPB0319.</title>
        <authorList>
            <person name="Kim J."/>
        </authorList>
    </citation>
    <scope>NUCLEOTIDE SEQUENCE [LARGE SCALE GENOMIC DNA]</scope>
    <source>
        <strain evidence="1 2">LPB0319</strain>
    </source>
</reference>
<keyword evidence="2" id="KW-1185">Reference proteome</keyword>
<evidence type="ECO:0000313" key="1">
    <source>
        <dbReference type="EMBL" id="QSP95267.1"/>
    </source>
</evidence>
<dbReference type="EMBL" id="CP071247">
    <property type="protein sequence ID" value="QSP95267.1"/>
    <property type="molecule type" value="Genomic_DNA"/>
</dbReference>
<sequence>MKKTWMIVGAATLAAAGALPWGVGYITELQWQQATEEVNRAQPFVRMETSDYRRGLLASQVDGVMVFSNPETGESHRWNYRADVTHGVTGSLLAFEPEGGWSPEGSDWFPEGDPRLTLETRWWGKAVLELEAPLMTMSNVATGESLVTSGGLARLELSNAGEKSKALMVWPSISLSGPEMDVQLTDIHVEQDMTHLAGDIWVGGASLEVGAVQLDQPAVPTMRFHGLNMKTSSEASENNTRLDSTVTVDLQEIEHGGQAYGPHHVAFAVDDLQVAGWNTLTEGIETLQAMPAADDVGDIELNMAAMNQINAAVRDLAAAGFSVGIPELSLATPEGAITGHGEIRHPQLTDAQKAGMLMVMQQLTGDFSLSLPRTLVEHYPEIRLQMAPLIKEGLLVPEGDRLVMNAVMRDLVLDVNGTEIPLPPLF</sequence>
<dbReference type="Proteomes" id="UP000663555">
    <property type="component" value="Chromosome"/>
</dbReference>